<sequence>MNKCISRTDKTMQQTTAIQRLSELDQQGRYVFSQRDLEKIFPEDSKRTLHGGLERLIRQNILERVARGVYLYALSHHKKGPDTLELIAKTLRRGEYNYVSLESALSSYGVISQIPMDRLTVMTTGRKGEYKTHYGTIEFTHTKRSVSEIIQSFTSINRPLRMATKQAAWRDQKRVGRNTHLVQKEMLNED</sequence>
<dbReference type="InterPro" id="IPR045738">
    <property type="entry name" value="DUF6088"/>
</dbReference>
<dbReference type="AlphaFoldDB" id="C6CKU5"/>
<gene>
    <name evidence="1" type="ordered locus">Dd1591_0714</name>
</gene>
<protein>
    <recommendedName>
        <fullName evidence="3">Transcriptional regulator, AbiEi antitoxin, Type IV TA system</fullName>
    </recommendedName>
</protein>
<reference evidence="1 2" key="1">
    <citation type="submission" date="2009-06" db="EMBL/GenBank/DDBJ databases">
        <title>Complete sequence of Dickeya zeae Ech1591.</title>
        <authorList>
            <consortium name="US DOE Joint Genome Institute"/>
            <person name="Lucas S."/>
            <person name="Copeland A."/>
            <person name="Lapidus A."/>
            <person name="Glavina del Rio T."/>
            <person name="Tice H."/>
            <person name="Bruce D."/>
            <person name="Goodwin L."/>
            <person name="Pitluck S."/>
            <person name="Chertkov O."/>
            <person name="Brettin T."/>
            <person name="Detter J.C."/>
            <person name="Han C."/>
            <person name="Larimer F."/>
            <person name="Land M."/>
            <person name="Hauser L."/>
            <person name="Kyrpides N."/>
            <person name="Ovchinnikova G."/>
            <person name="Balakrishnan V."/>
            <person name="Glasner J."/>
            <person name="Perna N.T."/>
        </authorList>
    </citation>
    <scope>NUCLEOTIDE SEQUENCE [LARGE SCALE GENOMIC DNA]</scope>
    <source>
        <strain evidence="1 2">Ech1591</strain>
    </source>
</reference>
<dbReference type="Pfam" id="PF19570">
    <property type="entry name" value="DUF6088"/>
    <property type="match status" value="1"/>
</dbReference>
<accession>C6CKU5</accession>
<dbReference type="eggNOG" id="COG5340">
    <property type="taxonomic scope" value="Bacteria"/>
</dbReference>
<organism evidence="1 2">
    <name type="scientific">Dickeya chrysanthemi (strain Ech1591)</name>
    <name type="common">Dickeya zeae (strain Ech1591)</name>
    <dbReference type="NCBI Taxonomy" id="561229"/>
    <lineage>
        <taxon>Bacteria</taxon>
        <taxon>Pseudomonadati</taxon>
        <taxon>Pseudomonadota</taxon>
        <taxon>Gammaproteobacteria</taxon>
        <taxon>Enterobacterales</taxon>
        <taxon>Pectobacteriaceae</taxon>
        <taxon>Dickeya</taxon>
    </lineage>
</organism>
<name>C6CKU5_DICC1</name>
<dbReference type="NCBIfam" id="NF047376">
    <property type="entry name" value="TAA_AbiEi"/>
    <property type="match status" value="1"/>
</dbReference>
<dbReference type="HOGENOM" id="CLU_102196_0_0_6"/>
<dbReference type="KEGG" id="dze:Dd1591_0714"/>
<evidence type="ECO:0000313" key="2">
    <source>
        <dbReference type="Proteomes" id="UP000002735"/>
    </source>
</evidence>
<dbReference type="EMBL" id="CP001655">
    <property type="protein sequence ID" value="ACT05595.1"/>
    <property type="molecule type" value="Genomic_DNA"/>
</dbReference>
<dbReference type="InterPro" id="IPR059220">
    <property type="entry name" value="AbiEi"/>
</dbReference>
<evidence type="ECO:0008006" key="3">
    <source>
        <dbReference type="Google" id="ProtNLM"/>
    </source>
</evidence>
<evidence type="ECO:0000313" key="1">
    <source>
        <dbReference type="EMBL" id="ACT05595.1"/>
    </source>
</evidence>
<proteinExistence type="predicted"/>
<dbReference type="Proteomes" id="UP000002735">
    <property type="component" value="Chromosome"/>
</dbReference>